<protein>
    <submittedName>
        <fullName evidence="1 3">Uncharacterized protein</fullName>
    </submittedName>
</protein>
<dbReference type="EMBL" id="UYRT01086975">
    <property type="protein sequence ID" value="VDN32004.1"/>
    <property type="molecule type" value="Genomic_DNA"/>
</dbReference>
<dbReference type="OrthoDB" id="26387at2759"/>
<proteinExistence type="predicted"/>
<organism evidence="3">
    <name type="scientific">Gongylonema pulchrum</name>
    <dbReference type="NCBI Taxonomy" id="637853"/>
    <lineage>
        <taxon>Eukaryota</taxon>
        <taxon>Metazoa</taxon>
        <taxon>Ecdysozoa</taxon>
        <taxon>Nematoda</taxon>
        <taxon>Chromadorea</taxon>
        <taxon>Rhabditida</taxon>
        <taxon>Spirurina</taxon>
        <taxon>Spiruromorpha</taxon>
        <taxon>Spiruroidea</taxon>
        <taxon>Gongylonematidae</taxon>
        <taxon>Gongylonema</taxon>
    </lineage>
</organism>
<accession>A0A183EC67</accession>
<dbReference type="WBParaSite" id="GPUH_0001858301-mRNA-1">
    <property type="protein sequence ID" value="GPUH_0001858301-mRNA-1"/>
    <property type="gene ID" value="GPUH_0001858301"/>
</dbReference>
<evidence type="ECO:0000313" key="1">
    <source>
        <dbReference type="EMBL" id="VDN32004.1"/>
    </source>
</evidence>
<sequence length="45" mass="5495">MFLGARVTFHQMIMTTVLMDNYQKQIFSRLYIQVHWNSNQPFFVI</sequence>
<keyword evidence="2" id="KW-1185">Reference proteome</keyword>
<reference evidence="3" key="1">
    <citation type="submission" date="2016-06" db="UniProtKB">
        <authorList>
            <consortium name="WormBaseParasite"/>
        </authorList>
    </citation>
    <scope>IDENTIFICATION</scope>
</reference>
<dbReference type="AlphaFoldDB" id="A0A183EC67"/>
<evidence type="ECO:0000313" key="2">
    <source>
        <dbReference type="Proteomes" id="UP000271098"/>
    </source>
</evidence>
<reference evidence="1 2" key="2">
    <citation type="submission" date="2018-11" db="EMBL/GenBank/DDBJ databases">
        <authorList>
            <consortium name="Pathogen Informatics"/>
        </authorList>
    </citation>
    <scope>NUCLEOTIDE SEQUENCE [LARGE SCALE GENOMIC DNA]</scope>
</reference>
<evidence type="ECO:0000313" key="3">
    <source>
        <dbReference type="WBParaSite" id="GPUH_0001858301-mRNA-1"/>
    </source>
</evidence>
<dbReference type="Proteomes" id="UP000271098">
    <property type="component" value="Unassembled WGS sequence"/>
</dbReference>
<gene>
    <name evidence="1" type="ORF">GPUH_LOCUS18557</name>
</gene>
<name>A0A183EC67_9BILA</name>